<evidence type="ECO:0000313" key="8">
    <source>
        <dbReference type="Proteomes" id="UP000481861"/>
    </source>
</evidence>
<feature type="region of interest" description="Disordered" evidence="5">
    <location>
        <begin position="1"/>
        <end position="107"/>
    </location>
</feature>
<feature type="domain" description="C2H2-type" evidence="6">
    <location>
        <begin position="140"/>
        <end position="165"/>
    </location>
</feature>
<dbReference type="SMART" id="SM00355">
    <property type="entry name" value="ZnF_C2H2"/>
    <property type="match status" value="10"/>
</dbReference>
<evidence type="ECO:0000256" key="2">
    <source>
        <dbReference type="ARBA" id="ARBA00022737"/>
    </source>
</evidence>
<dbReference type="InterPro" id="IPR013087">
    <property type="entry name" value="Znf_C2H2_type"/>
</dbReference>
<evidence type="ECO:0000256" key="4">
    <source>
        <dbReference type="ARBA" id="ARBA00022833"/>
    </source>
</evidence>
<dbReference type="AlphaFoldDB" id="A0A7C8MD07"/>
<evidence type="ECO:0000256" key="3">
    <source>
        <dbReference type="ARBA" id="ARBA00022771"/>
    </source>
</evidence>
<sequence length="485" mass="55215">MARKAVNRFALLEDDHVSRSPPDDQTADAHNPFLNQVGDNDNPWQEVRKTRGAPLPPPQQQQPRTLVIRGEKQAPPLRNRTNQQGLADARARQISNSTQSTDASDKSVDPFENWCGVCYVRFPNKSSLLSHVKQVPNHENYCNLCKRVFKDRNGLRNHLDNSLGHETFCNLCLSAFKDSWGLKNHFENNYSVGHEFICLVCLLGFRTKVELRNHLHTGTKHVWCHTCHRKFRNQDERDAHWINTAKHKHCMQPGCDFDAPHAAALAKHHARDHFQCEGCQTIFPSGTKLTLHHETCSFINKCPACGDLIGGRESLADHQQHCFVCVECGFWTEHQGNYQIHLTKHIPAAFSCWACAAPMRTQSSLINHLESGRCPDLPDPSRLTLVLGKWWYSPLYMDLDIHAQIRTGRLNLGEMLRWVNDGSLHPYVCRAGACDKTFAHFSCLVKHVESSACEWTVQRLGLAMLEQEFVEELERGRRDSVVGGR</sequence>
<keyword evidence="8" id="KW-1185">Reference proteome</keyword>
<comment type="caution">
    <text evidence="7">The sequence shown here is derived from an EMBL/GenBank/DDBJ whole genome shotgun (WGS) entry which is preliminary data.</text>
</comment>
<feature type="domain" description="C2H2-type" evidence="6">
    <location>
        <begin position="323"/>
        <end position="345"/>
    </location>
</feature>
<dbReference type="PANTHER" id="PTHR24379:SF121">
    <property type="entry name" value="C2H2-TYPE DOMAIN-CONTAINING PROTEIN"/>
    <property type="match status" value="1"/>
</dbReference>
<dbReference type="Gene3D" id="3.30.160.60">
    <property type="entry name" value="Classic Zinc Finger"/>
    <property type="match status" value="2"/>
</dbReference>
<feature type="domain" description="C2H2-type" evidence="6">
    <location>
        <begin position="248"/>
        <end position="273"/>
    </location>
</feature>
<reference evidence="7 8" key="1">
    <citation type="submission" date="2020-01" db="EMBL/GenBank/DDBJ databases">
        <authorList>
            <consortium name="DOE Joint Genome Institute"/>
            <person name="Haridas S."/>
            <person name="Albert R."/>
            <person name="Binder M."/>
            <person name="Bloem J."/>
            <person name="Labutti K."/>
            <person name="Salamov A."/>
            <person name="Andreopoulos B."/>
            <person name="Baker S.E."/>
            <person name="Barry K."/>
            <person name="Bills G."/>
            <person name="Bluhm B.H."/>
            <person name="Cannon C."/>
            <person name="Castanera R."/>
            <person name="Culley D.E."/>
            <person name="Daum C."/>
            <person name="Ezra D."/>
            <person name="Gonzalez J.B."/>
            <person name="Henrissat B."/>
            <person name="Kuo A."/>
            <person name="Liang C."/>
            <person name="Lipzen A."/>
            <person name="Lutzoni F."/>
            <person name="Magnuson J."/>
            <person name="Mondo S."/>
            <person name="Nolan M."/>
            <person name="Ohm R."/>
            <person name="Pangilinan J."/>
            <person name="Park H.-J.H."/>
            <person name="Ramirez L."/>
            <person name="Alfaro M."/>
            <person name="Sun H."/>
            <person name="Tritt A."/>
            <person name="Yoshinaga Y."/>
            <person name="Zwiers L.-H.L."/>
            <person name="Turgeon B.G."/>
            <person name="Goodwin S.B."/>
            <person name="Spatafora J.W."/>
            <person name="Crous P.W."/>
            <person name="Grigoriev I.V."/>
        </authorList>
    </citation>
    <scope>NUCLEOTIDE SEQUENCE [LARGE SCALE GENOMIC DNA]</scope>
    <source>
        <strain evidence="7 8">CBS 611.86</strain>
    </source>
</reference>
<feature type="compositionally biased region" description="Basic and acidic residues" evidence="5">
    <location>
        <begin position="11"/>
        <end position="22"/>
    </location>
</feature>
<accession>A0A7C8MD07</accession>
<evidence type="ECO:0000313" key="7">
    <source>
        <dbReference type="EMBL" id="KAF2866284.1"/>
    </source>
</evidence>
<name>A0A7C8MD07_9PLEO</name>
<dbReference type="Pfam" id="PF12874">
    <property type="entry name" value="zf-met"/>
    <property type="match status" value="1"/>
</dbReference>
<feature type="domain" description="C2H2-type" evidence="6">
    <location>
        <begin position="427"/>
        <end position="449"/>
    </location>
</feature>
<evidence type="ECO:0000256" key="5">
    <source>
        <dbReference type="SAM" id="MobiDB-lite"/>
    </source>
</evidence>
<evidence type="ECO:0000259" key="6">
    <source>
        <dbReference type="SMART" id="SM00355"/>
    </source>
</evidence>
<keyword evidence="4" id="KW-0862">Zinc</keyword>
<gene>
    <name evidence="7" type="ORF">BDV95DRAFT_505236</name>
</gene>
<feature type="domain" description="C2H2-type" evidence="6">
    <location>
        <begin position="196"/>
        <end position="221"/>
    </location>
</feature>
<dbReference type="OrthoDB" id="6105938at2759"/>
<dbReference type="PANTHER" id="PTHR24379">
    <property type="entry name" value="KRAB AND ZINC FINGER DOMAIN-CONTAINING"/>
    <property type="match status" value="1"/>
</dbReference>
<evidence type="ECO:0000256" key="1">
    <source>
        <dbReference type="ARBA" id="ARBA00022723"/>
    </source>
</evidence>
<feature type="domain" description="C2H2-type" evidence="6">
    <location>
        <begin position="222"/>
        <end position="247"/>
    </location>
</feature>
<dbReference type="EMBL" id="JAADJZ010000028">
    <property type="protein sequence ID" value="KAF2866284.1"/>
    <property type="molecule type" value="Genomic_DNA"/>
</dbReference>
<feature type="domain" description="C2H2-type" evidence="6">
    <location>
        <begin position="300"/>
        <end position="321"/>
    </location>
</feature>
<feature type="compositionally biased region" description="Polar residues" evidence="5">
    <location>
        <begin position="33"/>
        <end position="43"/>
    </location>
</feature>
<keyword evidence="1" id="KW-0479">Metal-binding</keyword>
<proteinExistence type="predicted"/>
<feature type="domain" description="C2H2-type" evidence="6">
    <location>
        <begin position="113"/>
        <end position="138"/>
    </location>
</feature>
<feature type="domain" description="C2H2-type" evidence="6">
    <location>
        <begin position="274"/>
        <end position="294"/>
    </location>
</feature>
<feature type="compositionally biased region" description="Polar residues" evidence="5">
    <location>
        <begin position="93"/>
        <end position="102"/>
    </location>
</feature>
<keyword evidence="2" id="KW-0677">Repeat</keyword>
<keyword evidence="3" id="KW-0863">Zinc-finger</keyword>
<organism evidence="7 8">
    <name type="scientific">Massariosphaeria phaeospora</name>
    <dbReference type="NCBI Taxonomy" id="100035"/>
    <lineage>
        <taxon>Eukaryota</taxon>
        <taxon>Fungi</taxon>
        <taxon>Dikarya</taxon>
        <taxon>Ascomycota</taxon>
        <taxon>Pezizomycotina</taxon>
        <taxon>Dothideomycetes</taxon>
        <taxon>Pleosporomycetidae</taxon>
        <taxon>Pleosporales</taxon>
        <taxon>Pleosporales incertae sedis</taxon>
        <taxon>Massariosphaeria</taxon>
    </lineage>
</organism>
<dbReference type="GO" id="GO:0008270">
    <property type="term" value="F:zinc ion binding"/>
    <property type="evidence" value="ECO:0007669"/>
    <property type="project" value="UniProtKB-KW"/>
</dbReference>
<protein>
    <recommendedName>
        <fullName evidence="6">C2H2-type domain-containing protein</fullName>
    </recommendedName>
</protein>
<dbReference type="Proteomes" id="UP000481861">
    <property type="component" value="Unassembled WGS sequence"/>
</dbReference>
<feature type="domain" description="C2H2-type" evidence="6">
    <location>
        <begin position="167"/>
        <end position="194"/>
    </location>
</feature>